<dbReference type="Pfam" id="PF07679">
    <property type="entry name" value="I-set"/>
    <property type="match status" value="1"/>
</dbReference>
<evidence type="ECO:0000313" key="9">
    <source>
        <dbReference type="EMBL" id="CAH1114069.1"/>
    </source>
</evidence>
<dbReference type="InterPro" id="IPR007110">
    <property type="entry name" value="Ig-like_dom"/>
</dbReference>
<dbReference type="InterPro" id="IPR013098">
    <property type="entry name" value="Ig_I-set"/>
</dbReference>
<keyword evidence="7" id="KW-0812">Transmembrane</keyword>
<evidence type="ECO:0000256" key="4">
    <source>
        <dbReference type="ARBA" id="ARBA00023180"/>
    </source>
</evidence>
<dbReference type="PROSITE" id="PS50835">
    <property type="entry name" value="IG_LIKE"/>
    <property type="match status" value="1"/>
</dbReference>
<gene>
    <name evidence="9" type="ORF">PSYICH_LOCUS14479</name>
</gene>
<feature type="region of interest" description="Disordered" evidence="6">
    <location>
        <begin position="400"/>
        <end position="434"/>
    </location>
</feature>
<reference evidence="9" key="1">
    <citation type="submission" date="2022-01" db="EMBL/GenBank/DDBJ databases">
        <authorList>
            <person name="King R."/>
        </authorList>
    </citation>
    <scope>NUCLEOTIDE SEQUENCE</scope>
</reference>
<keyword evidence="3" id="KW-1015">Disulfide bond</keyword>
<evidence type="ECO:0000313" key="10">
    <source>
        <dbReference type="Proteomes" id="UP001153636"/>
    </source>
</evidence>
<keyword evidence="4" id="KW-0325">Glycoprotein</keyword>
<dbReference type="PANTHER" id="PTHR11640">
    <property type="entry name" value="NEPHRIN"/>
    <property type="match status" value="1"/>
</dbReference>
<keyword evidence="10" id="KW-1185">Reference proteome</keyword>
<keyword evidence="7" id="KW-1133">Transmembrane helix</keyword>
<dbReference type="GO" id="GO:0016020">
    <property type="term" value="C:membrane"/>
    <property type="evidence" value="ECO:0007669"/>
    <property type="project" value="UniProtKB-SubCell"/>
</dbReference>
<proteinExistence type="predicted"/>
<dbReference type="InterPro" id="IPR051275">
    <property type="entry name" value="Cell_adhesion_signaling"/>
</dbReference>
<dbReference type="Proteomes" id="UP001153636">
    <property type="component" value="Chromosome 8"/>
</dbReference>
<comment type="subcellular location">
    <subcellularLocation>
        <location evidence="1">Membrane</location>
        <topology evidence="1">Single-pass type I membrane protein</topology>
    </subcellularLocation>
</comment>
<dbReference type="InterPro" id="IPR013162">
    <property type="entry name" value="CD80_C2-set"/>
</dbReference>
<dbReference type="Gene3D" id="2.60.40.10">
    <property type="entry name" value="Immunoglobulins"/>
    <property type="match status" value="2"/>
</dbReference>
<dbReference type="AlphaFoldDB" id="A0A9P0D8U2"/>
<accession>A0A9P0D8U2</accession>
<sequence>AWAAQVDVQPRELLVLPGQKATFICRVGVPLQYCRAEFPDHRNFNLNKQLPGTDEFSYFGSGLEAGQCGVTIHRAEEKHNGDIKCTLGISSETTESVGVMKLIVAKAPKLPELDLSRGTDSLRVYKINDVLEASCVVRDGRPVANISWYLDDERINDSALEMATVIEIAKENLQSKVQNLSRVLQPTDNGRYLKCVAIHPAYPGGQAETKRQLDVKFAPLPIYDSLDRFGYQIGQVGNINVTIEANPKPKISWSVGGQQIREGSTDNTGRIEAEGIKDLGRGRYEVNLRLAAITKQDTEVYYVLTAYNDQGSQEYKLKISTSPEPEGVELGVGAIIGVVIVVLFVVLIASILIFAKMTGRWCFSGGIETRHFGESSDTESADVRPKESKKPNKLTCLFKKNKDQVSSEPEPEPKTLEHSEEAESQTKSPFPEGDERALVYAELDLVRADMVPVVKNDDEKTEYAEIVYTQNEDKEPPKK</sequence>
<dbReference type="InterPro" id="IPR013783">
    <property type="entry name" value="Ig-like_fold"/>
</dbReference>
<feature type="non-terminal residue" evidence="9">
    <location>
        <position position="1"/>
    </location>
</feature>
<evidence type="ECO:0000259" key="8">
    <source>
        <dbReference type="PROSITE" id="PS50835"/>
    </source>
</evidence>
<evidence type="ECO:0000256" key="5">
    <source>
        <dbReference type="ARBA" id="ARBA00023319"/>
    </source>
</evidence>
<dbReference type="InterPro" id="IPR036179">
    <property type="entry name" value="Ig-like_dom_sf"/>
</dbReference>
<feature type="transmembrane region" description="Helical" evidence="7">
    <location>
        <begin position="330"/>
        <end position="355"/>
    </location>
</feature>
<dbReference type="EMBL" id="OV651820">
    <property type="protein sequence ID" value="CAH1114069.1"/>
    <property type="molecule type" value="Genomic_DNA"/>
</dbReference>
<protein>
    <recommendedName>
        <fullName evidence="8">Ig-like domain-containing protein</fullName>
    </recommendedName>
</protein>
<evidence type="ECO:0000256" key="2">
    <source>
        <dbReference type="ARBA" id="ARBA00023136"/>
    </source>
</evidence>
<evidence type="ECO:0000256" key="7">
    <source>
        <dbReference type="SAM" id="Phobius"/>
    </source>
</evidence>
<dbReference type="SUPFAM" id="SSF48726">
    <property type="entry name" value="Immunoglobulin"/>
    <property type="match status" value="2"/>
</dbReference>
<evidence type="ECO:0000256" key="3">
    <source>
        <dbReference type="ARBA" id="ARBA00023157"/>
    </source>
</evidence>
<evidence type="ECO:0000256" key="6">
    <source>
        <dbReference type="SAM" id="MobiDB-lite"/>
    </source>
</evidence>
<dbReference type="OrthoDB" id="6345017at2759"/>
<keyword evidence="5" id="KW-0393">Immunoglobulin domain</keyword>
<dbReference type="Pfam" id="PF08205">
    <property type="entry name" value="C2-set_2"/>
    <property type="match status" value="1"/>
</dbReference>
<name>A0A9P0D8U2_9CUCU</name>
<feature type="compositionally biased region" description="Basic and acidic residues" evidence="6">
    <location>
        <begin position="400"/>
        <end position="421"/>
    </location>
</feature>
<evidence type="ECO:0000256" key="1">
    <source>
        <dbReference type="ARBA" id="ARBA00004479"/>
    </source>
</evidence>
<keyword evidence="2 7" id="KW-0472">Membrane</keyword>
<organism evidence="9 10">
    <name type="scientific">Psylliodes chrysocephalus</name>
    <dbReference type="NCBI Taxonomy" id="3402493"/>
    <lineage>
        <taxon>Eukaryota</taxon>
        <taxon>Metazoa</taxon>
        <taxon>Ecdysozoa</taxon>
        <taxon>Arthropoda</taxon>
        <taxon>Hexapoda</taxon>
        <taxon>Insecta</taxon>
        <taxon>Pterygota</taxon>
        <taxon>Neoptera</taxon>
        <taxon>Endopterygota</taxon>
        <taxon>Coleoptera</taxon>
        <taxon>Polyphaga</taxon>
        <taxon>Cucujiformia</taxon>
        <taxon>Chrysomeloidea</taxon>
        <taxon>Chrysomelidae</taxon>
        <taxon>Galerucinae</taxon>
        <taxon>Alticini</taxon>
        <taxon>Psylliodes</taxon>
    </lineage>
</organism>
<feature type="domain" description="Ig-like" evidence="8">
    <location>
        <begin position="111"/>
        <end position="214"/>
    </location>
</feature>